<reference evidence="7" key="1">
    <citation type="submission" date="2020-10" db="EMBL/GenBank/DDBJ databases">
        <authorList>
            <person name="Abbas A."/>
            <person name="Razzaq R."/>
            <person name="Waqas M."/>
            <person name="Abbas N."/>
            <person name="Nielsen T.K."/>
            <person name="Hansen L.H."/>
            <person name="Hussain S."/>
            <person name="Shahid M."/>
        </authorList>
    </citation>
    <scope>NUCLEOTIDE SEQUENCE</scope>
    <source>
        <strain evidence="7">S14</strain>
    </source>
</reference>
<keyword evidence="5" id="KW-0998">Cell outer membrane</keyword>
<dbReference type="RefSeq" id="WP_309394142.1">
    <property type="nucleotide sequence ID" value="NZ_JADBEO010000050.1"/>
</dbReference>
<evidence type="ECO:0000256" key="3">
    <source>
        <dbReference type="ARBA" id="ARBA00022729"/>
    </source>
</evidence>
<evidence type="ECO:0000256" key="5">
    <source>
        <dbReference type="ARBA" id="ARBA00023237"/>
    </source>
</evidence>
<dbReference type="Proteomes" id="UP001181622">
    <property type="component" value="Unassembled WGS sequence"/>
</dbReference>
<dbReference type="PANTHER" id="PTHR38776">
    <property type="entry name" value="MLTA-INTERACTING PROTEIN-RELATED"/>
    <property type="match status" value="1"/>
</dbReference>
<evidence type="ECO:0000256" key="2">
    <source>
        <dbReference type="ARBA" id="ARBA00005722"/>
    </source>
</evidence>
<comment type="similarity">
    <text evidence="2">Belongs to the MipA/OmpV family.</text>
</comment>
<organism evidence="7 8">
    <name type="scientific">Chelatococcus sambhunathii</name>
    <dbReference type="NCBI Taxonomy" id="363953"/>
    <lineage>
        <taxon>Bacteria</taxon>
        <taxon>Pseudomonadati</taxon>
        <taxon>Pseudomonadota</taxon>
        <taxon>Alphaproteobacteria</taxon>
        <taxon>Hyphomicrobiales</taxon>
        <taxon>Chelatococcaceae</taxon>
        <taxon>Chelatococcus</taxon>
    </lineage>
</organism>
<evidence type="ECO:0000313" key="7">
    <source>
        <dbReference type="EMBL" id="MDR4308410.1"/>
    </source>
</evidence>
<keyword evidence="4" id="KW-0472">Membrane</keyword>
<protein>
    <submittedName>
        <fullName evidence="7">MipA/OmpV family protein</fullName>
    </submittedName>
</protein>
<proteinExistence type="inferred from homology"/>
<evidence type="ECO:0000256" key="6">
    <source>
        <dbReference type="SAM" id="SignalP"/>
    </source>
</evidence>
<feature type="chain" id="PRO_5045763258" evidence="6">
    <location>
        <begin position="25"/>
        <end position="278"/>
    </location>
</feature>
<dbReference type="PANTHER" id="PTHR38776:SF1">
    <property type="entry name" value="MLTA-INTERACTING PROTEIN-RELATED"/>
    <property type="match status" value="1"/>
</dbReference>
<name>A0ABU1DK71_9HYPH</name>
<feature type="signal peptide" evidence="6">
    <location>
        <begin position="1"/>
        <end position="24"/>
    </location>
</feature>
<dbReference type="EMBL" id="JADBEO010000050">
    <property type="protein sequence ID" value="MDR4308410.1"/>
    <property type="molecule type" value="Genomic_DNA"/>
</dbReference>
<keyword evidence="3 6" id="KW-0732">Signal</keyword>
<dbReference type="Pfam" id="PF06629">
    <property type="entry name" value="MipA"/>
    <property type="match status" value="1"/>
</dbReference>
<evidence type="ECO:0000256" key="4">
    <source>
        <dbReference type="ARBA" id="ARBA00023136"/>
    </source>
</evidence>
<evidence type="ECO:0000313" key="8">
    <source>
        <dbReference type="Proteomes" id="UP001181622"/>
    </source>
</evidence>
<comment type="caution">
    <text evidence="7">The sequence shown here is derived from an EMBL/GenBank/DDBJ whole genome shotgun (WGS) entry which is preliminary data.</text>
</comment>
<sequence length="278" mass="30097">MFKRFIVLSAVSAIVVGAAGVAKAADIPTEQPPAAVQAVNDGWIVTLKGTGRIGPQFEGSGKYGLSGYPGLSIRRPGQPWKFGAPDDGFGFAVINTPWLQLGPVARIRPERDVSDDHKFRGMDDIDWGIEPGAFVEIYPLDVFRIRGELRYGLWGSDGFVGNVSADYIQRFDRFTVSFGPRTEIGDKDFTNTYYGVSRAEAAFYNGRITPYKADGGVKSVGFAGAVTYDWTDNWSTTAFGAYNKLVGDAADSPVAKKLGEKDSVTVGLGLAYSFSTNW</sequence>
<keyword evidence="8" id="KW-1185">Reference proteome</keyword>
<dbReference type="InterPro" id="IPR010583">
    <property type="entry name" value="MipA"/>
</dbReference>
<evidence type="ECO:0000256" key="1">
    <source>
        <dbReference type="ARBA" id="ARBA00004442"/>
    </source>
</evidence>
<gene>
    <name evidence="7" type="ORF">IHQ68_17460</name>
</gene>
<comment type="subcellular location">
    <subcellularLocation>
        <location evidence="1">Cell outer membrane</location>
    </subcellularLocation>
</comment>
<accession>A0ABU1DK71</accession>